<feature type="compositionally biased region" description="Low complexity" evidence="10">
    <location>
        <begin position="37"/>
        <end position="54"/>
    </location>
</feature>
<evidence type="ECO:0000256" key="2">
    <source>
        <dbReference type="ARBA" id="ARBA00007983"/>
    </source>
</evidence>
<dbReference type="PANTHER" id="PTHR10638:SF20">
    <property type="entry name" value="AMINE OXIDASE"/>
    <property type="match status" value="1"/>
</dbReference>
<keyword evidence="5 9" id="KW-0560">Oxidoreductase</keyword>
<evidence type="ECO:0000259" key="13">
    <source>
        <dbReference type="Pfam" id="PF09248"/>
    </source>
</evidence>
<dbReference type="SUPFAM" id="SSF54416">
    <property type="entry name" value="Amine oxidase N-terminal region"/>
    <property type="match status" value="2"/>
</dbReference>
<dbReference type="GO" id="GO:0009308">
    <property type="term" value="P:amine metabolic process"/>
    <property type="evidence" value="ECO:0007669"/>
    <property type="project" value="UniProtKB-UniRule"/>
</dbReference>
<evidence type="ECO:0000256" key="8">
    <source>
        <dbReference type="PIRSR" id="PIRSR600269-51"/>
    </source>
</evidence>
<dbReference type="InterPro" id="IPR016182">
    <property type="entry name" value="Cu_amine_oxidase_N-reg"/>
</dbReference>
<feature type="domain" description="Copper amine oxidase catalytic" evidence="12">
    <location>
        <begin position="342"/>
        <end position="764"/>
    </location>
</feature>
<evidence type="ECO:0000256" key="5">
    <source>
        <dbReference type="ARBA" id="ARBA00023002"/>
    </source>
</evidence>
<evidence type="ECO:0000259" key="12">
    <source>
        <dbReference type="Pfam" id="PF01179"/>
    </source>
</evidence>
<dbReference type="InterPro" id="IPR015798">
    <property type="entry name" value="Cu_amine_oxidase_C"/>
</dbReference>
<dbReference type="Proteomes" id="UP001211907">
    <property type="component" value="Unassembled WGS sequence"/>
</dbReference>
<dbReference type="GO" id="GO:0005886">
    <property type="term" value="C:plasma membrane"/>
    <property type="evidence" value="ECO:0007669"/>
    <property type="project" value="TreeGrafter"/>
</dbReference>
<dbReference type="GO" id="GO:0005507">
    <property type="term" value="F:copper ion binding"/>
    <property type="evidence" value="ECO:0007669"/>
    <property type="project" value="InterPro"/>
</dbReference>
<proteinExistence type="inferred from homology"/>
<keyword evidence="15" id="KW-1185">Reference proteome</keyword>
<keyword evidence="11" id="KW-0732">Signal</keyword>
<comment type="cofactor">
    <cofactor evidence="9">
        <name>Cu cation</name>
        <dbReference type="ChEBI" id="CHEBI:23378"/>
    </cofactor>
    <text evidence="9">Contains 1 topaquinone per subunit.</text>
</comment>
<feature type="region of interest" description="Disordered" evidence="10">
    <location>
        <begin position="24"/>
        <end position="54"/>
    </location>
</feature>
<feature type="active site" description="Schiff-base intermediate with substrate; via topaquinone" evidence="7">
    <location>
        <position position="514"/>
    </location>
</feature>
<sequence>MKTIVFLLAASILVTGRNHVGPRDIEGRSAKKCSPRTATPSATYGSGTTSGCSSGSVCASPTDISVTAPRENIWRELTITESDEIIHFLYSDAVGFNLTPTVNASLSDNYIHSIELIRPTKVEALAYMADASAPIPTQYAKVVVNHFSWDDPVYKFYKVGPIPVSNATSIEPLSGFYKADPTRSANCGSLDTPLSNSEDFAIAALMTSITDITLDLTGYVYYNQDADNNTMIYEAVAPQGFDGTSRFAWVFFGVNSAANEITPVGIQIACDFTGVDESQFSCDKGVWYNGQTWENVTAFRADYEANKITRGLKVDPDIAWSSTTPINGSTTPEMDRKKAPIFVTPEGKRYKVDKDQQYVEWMDYTFYIANDGPRGISLFNVEYLGERIIYEIGLQEAIAHYAGNNPSQLSTVYVDSSYGFGRLQYQLVEGYDTPYGATFLDSWTHFEGETIIHNSSIAIFEIDVGRPIQRHLDGWFYDSNSVEVTKDIKLILRTISTIGEIILWCYLTVPKGNYDYILDYIFSFEGTIEYKVSASGYLQATYYTELEYDYGYRIHDALHGSMHDHVILVKVDFDLGADTANSVESVTIGPRTQNIPSSWFPSDMNITSNPKTMGITRQKIANEDDARMSWPQGFMLVTNENQTNAYGEKRAYRILPTTYATLAVEDSPFMTDGANWSHDNVAFSVYHEDERYGSDEFNQEAHGKPLVDFNTFFDSESLNQTDIVAWVTLGMHHVPNTQDVPTTLAHTATTSFLITPFNYFNFEQTRRSAQSIKLTYDGTNLTTAEYSKLPTCSVNMTAYASTEDFTALNIYNNVLAKGTKRE</sequence>
<comment type="similarity">
    <text evidence="2 9">Belongs to the copper/topaquinone oxidase family.</text>
</comment>
<dbReference type="InterPro" id="IPR036460">
    <property type="entry name" value="Cu_amine_oxidase_C_sf"/>
</dbReference>
<dbReference type="InterPro" id="IPR015328">
    <property type="entry name" value="DUF1965"/>
</dbReference>
<feature type="chain" id="PRO_5042233562" description="Amine oxidase" evidence="11">
    <location>
        <begin position="17"/>
        <end position="822"/>
    </location>
</feature>
<dbReference type="InterPro" id="IPR000269">
    <property type="entry name" value="Cu_amine_oxidase"/>
</dbReference>
<comment type="caution">
    <text evidence="14">The sequence shown here is derived from an EMBL/GenBank/DDBJ whole genome shotgun (WGS) entry which is preliminary data.</text>
</comment>
<dbReference type="EC" id="1.4.3.-" evidence="9"/>
<organism evidence="14 15">
    <name type="scientific">Physocladia obscura</name>
    <dbReference type="NCBI Taxonomy" id="109957"/>
    <lineage>
        <taxon>Eukaryota</taxon>
        <taxon>Fungi</taxon>
        <taxon>Fungi incertae sedis</taxon>
        <taxon>Chytridiomycota</taxon>
        <taxon>Chytridiomycota incertae sedis</taxon>
        <taxon>Chytridiomycetes</taxon>
        <taxon>Chytridiales</taxon>
        <taxon>Chytriomycetaceae</taxon>
        <taxon>Physocladia</taxon>
    </lineage>
</organism>
<keyword evidence="3 9" id="KW-0479">Metal-binding</keyword>
<dbReference type="AlphaFoldDB" id="A0AAD5XJ01"/>
<feature type="signal peptide" evidence="11">
    <location>
        <begin position="1"/>
        <end position="16"/>
    </location>
</feature>
<dbReference type="Gene3D" id="2.70.98.20">
    <property type="entry name" value="Copper amine oxidase, catalytic domain"/>
    <property type="match status" value="1"/>
</dbReference>
<dbReference type="Pfam" id="PF09248">
    <property type="entry name" value="DUF1965"/>
    <property type="match status" value="1"/>
</dbReference>
<dbReference type="PANTHER" id="PTHR10638">
    <property type="entry name" value="COPPER AMINE OXIDASE"/>
    <property type="match status" value="1"/>
</dbReference>
<comment type="PTM">
    <text evidence="8 9">Topaquinone (TPQ) is generated by copper-dependent autoxidation of a specific tyrosyl residue.</text>
</comment>
<gene>
    <name evidence="14" type="ORF">HK100_004817</name>
</gene>
<dbReference type="PRINTS" id="PR00766">
    <property type="entry name" value="CUDAOXIDASE"/>
</dbReference>
<evidence type="ECO:0000256" key="7">
    <source>
        <dbReference type="PIRSR" id="PIRSR600269-50"/>
    </source>
</evidence>
<comment type="cofactor">
    <cofactor evidence="1">
        <name>Cu cation</name>
        <dbReference type="ChEBI" id="CHEBI:23378"/>
    </cofactor>
</comment>
<dbReference type="Pfam" id="PF01179">
    <property type="entry name" value="Cu_amine_oxid"/>
    <property type="match status" value="1"/>
</dbReference>
<feature type="active site" description="Proton acceptor" evidence="7">
    <location>
        <position position="415"/>
    </location>
</feature>
<keyword evidence="4 7" id="KW-0801">TPQ</keyword>
<feature type="modified residue" description="2',4',5'-topaquinone" evidence="8">
    <location>
        <position position="514"/>
    </location>
</feature>
<evidence type="ECO:0000256" key="10">
    <source>
        <dbReference type="SAM" id="MobiDB-lite"/>
    </source>
</evidence>
<feature type="domain" description="DUF1965" evidence="13">
    <location>
        <begin position="261"/>
        <end position="323"/>
    </location>
</feature>
<evidence type="ECO:0000256" key="9">
    <source>
        <dbReference type="RuleBase" id="RU000672"/>
    </source>
</evidence>
<dbReference type="GO" id="GO:0008131">
    <property type="term" value="F:primary methylamine oxidase activity"/>
    <property type="evidence" value="ECO:0007669"/>
    <property type="project" value="InterPro"/>
</dbReference>
<name>A0AAD5XJ01_9FUNG</name>
<reference evidence="14" key="1">
    <citation type="submission" date="2020-05" db="EMBL/GenBank/DDBJ databases">
        <title>Phylogenomic resolution of chytrid fungi.</title>
        <authorList>
            <person name="Stajich J.E."/>
            <person name="Amses K."/>
            <person name="Simmons R."/>
            <person name="Seto K."/>
            <person name="Myers J."/>
            <person name="Bonds A."/>
            <person name="Quandt C.A."/>
            <person name="Barry K."/>
            <person name="Liu P."/>
            <person name="Grigoriev I."/>
            <person name="Longcore J.E."/>
            <person name="James T.Y."/>
        </authorList>
    </citation>
    <scope>NUCLEOTIDE SEQUENCE</scope>
    <source>
        <strain evidence="14">JEL0513</strain>
    </source>
</reference>
<dbReference type="GO" id="GO:0048038">
    <property type="term" value="F:quinone binding"/>
    <property type="evidence" value="ECO:0007669"/>
    <property type="project" value="InterPro"/>
</dbReference>
<protein>
    <recommendedName>
        <fullName evidence="9">Amine oxidase</fullName>
        <ecNumber evidence="9">1.4.3.-</ecNumber>
    </recommendedName>
</protein>
<dbReference type="EMBL" id="JADGJH010000232">
    <property type="protein sequence ID" value="KAJ3132936.1"/>
    <property type="molecule type" value="Genomic_DNA"/>
</dbReference>
<dbReference type="Gene3D" id="3.10.450.40">
    <property type="match status" value="2"/>
</dbReference>
<evidence type="ECO:0000256" key="11">
    <source>
        <dbReference type="SAM" id="SignalP"/>
    </source>
</evidence>
<dbReference type="SUPFAM" id="SSF49998">
    <property type="entry name" value="Amine oxidase catalytic domain"/>
    <property type="match status" value="1"/>
</dbReference>
<evidence type="ECO:0000256" key="4">
    <source>
        <dbReference type="ARBA" id="ARBA00022772"/>
    </source>
</evidence>
<keyword evidence="6 9" id="KW-0186">Copper</keyword>
<evidence type="ECO:0000256" key="1">
    <source>
        <dbReference type="ARBA" id="ARBA00001935"/>
    </source>
</evidence>
<evidence type="ECO:0000256" key="6">
    <source>
        <dbReference type="ARBA" id="ARBA00023008"/>
    </source>
</evidence>
<evidence type="ECO:0000313" key="14">
    <source>
        <dbReference type="EMBL" id="KAJ3132936.1"/>
    </source>
</evidence>
<evidence type="ECO:0000313" key="15">
    <source>
        <dbReference type="Proteomes" id="UP001211907"/>
    </source>
</evidence>
<evidence type="ECO:0000256" key="3">
    <source>
        <dbReference type="ARBA" id="ARBA00022723"/>
    </source>
</evidence>
<accession>A0AAD5XJ01</accession>